<dbReference type="InterPro" id="IPR016024">
    <property type="entry name" value="ARM-type_fold"/>
</dbReference>
<dbReference type="InterPro" id="IPR051023">
    <property type="entry name" value="PP2A_Regulatory_Subunit_A"/>
</dbReference>
<dbReference type="InterPro" id="IPR011989">
    <property type="entry name" value="ARM-like"/>
</dbReference>
<protein>
    <recommendedName>
        <fullName evidence="4">Phosphatase PP2A regulatory subunit A/Splicing factor 3B subunit 1-like HEAT repeat domain-containing protein</fullName>
    </recommendedName>
</protein>
<dbReference type="Proteomes" id="UP000038830">
    <property type="component" value="Unassembled WGS sequence"/>
</dbReference>
<dbReference type="EMBL" id="CDQK01000007">
    <property type="protein sequence ID" value="CEP25102.1"/>
    <property type="molecule type" value="Genomic_DNA"/>
</dbReference>
<feature type="repeat" description="HEAT" evidence="3">
    <location>
        <begin position="292"/>
        <end position="330"/>
    </location>
</feature>
<evidence type="ECO:0000256" key="3">
    <source>
        <dbReference type="PROSITE-ProRule" id="PRU00103"/>
    </source>
</evidence>
<gene>
    <name evidence="5" type="ORF">BN1211_6095</name>
</gene>
<accession>A0A0H5CA52</accession>
<evidence type="ECO:0000313" key="6">
    <source>
        <dbReference type="Proteomes" id="UP000038830"/>
    </source>
</evidence>
<dbReference type="GO" id="GO:0000159">
    <property type="term" value="C:protein phosphatase type 2A complex"/>
    <property type="evidence" value="ECO:0007669"/>
    <property type="project" value="UniProtKB-ARBA"/>
</dbReference>
<dbReference type="Pfam" id="PF22646">
    <property type="entry name" value="PPP2R1A-like_HEAT"/>
    <property type="match status" value="1"/>
</dbReference>
<organism evidence="5 6">
    <name type="scientific">Cyberlindnera jadinii (strain ATCC 18201 / CBS 1600 / BCRC 20928 / JCM 3617 / NBRC 0987 / NRRL Y-1542)</name>
    <name type="common">Torula yeast</name>
    <name type="synonym">Candida utilis</name>
    <dbReference type="NCBI Taxonomy" id="983966"/>
    <lineage>
        <taxon>Eukaryota</taxon>
        <taxon>Fungi</taxon>
        <taxon>Dikarya</taxon>
        <taxon>Ascomycota</taxon>
        <taxon>Saccharomycotina</taxon>
        <taxon>Saccharomycetes</taxon>
        <taxon>Phaffomycetales</taxon>
        <taxon>Phaffomycetaceae</taxon>
        <taxon>Cyberlindnera</taxon>
    </lineage>
</organism>
<dbReference type="InterPro" id="IPR000357">
    <property type="entry name" value="HEAT"/>
</dbReference>
<proteinExistence type="inferred from homology"/>
<dbReference type="InterPro" id="IPR054573">
    <property type="entry name" value="PP2A/SF3B1-like_HEAT"/>
</dbReference>
<dbReference type="AlphaFoldDB" id="A0A0H5CA52"/>
<feature type="repeat" description="HEAT" evidence="3">
    <location>
        <begin position="370"/>
        <end position="408"/>
    </location>
</feature>
<dbReference type="SUPFAM" id="SSF48371">
    <property type="entry name" value="ARM repeat"/>
    <property type="match status" value="1"/>
</dbReference>
<feature type="repeat" description="HEAT" evidence="3">
    <location>
        <begin position="49"/>
        <end position="86"/>
    </location>
</feature>
<dbReference type="InterPro" id="IPR021133">
    <property type="entry name" value="HEAT_type_2"/>
</dbReference>
<dbReference type="PANTHER" id="PTHR10648">
    <property type="entry name" value="SERINE/THREONINE-PROTEIN PHOSPHATASE PP2A 65 KDA REGULATORY SUBUNIT"/>
    <property type="match status" value="1"/>
</dbReference>
<feature type="repeat" description="HEAT" evidence="3">
    <location>
        <begin position="331"/>
        <end position="369"/>
    </location>
</feature>
<dbReference type="GO" id="GO:0005829">
    <property type="term" value="C:cytosol"/>
    <property type="evidence" value="ECO:0007669"/>
    <property type="project" value="TreeGrafter"/>
</dbReference>
<dbReference type="PROSITE" id="PS50077">
    <property type="entry name" value="HEAT_REPEAT"/>
    <property type="match status" value="8"/>
</dbReference>
<evidence type="ECO:0000259" key="4">
    <source>
        <dbReference type="Pfam" id="PF22646"/>
    </source>
</evidence>
<comment type="similarity">
    <text evidence="2">Belongs to the phosphatase 2A regulatory subunit A family.</text>
</comment>
<sequence length="616" mass="69538">MAEQNDDVYPLALLMDELKHDDVANRVAAMQKLDTIALALGPERTREELIPFLKEVAQDDEDEVFAVLAEQLGHFVPLIGGSEHAEILLPVLEVLAATEEPVVRDKAVESLNEIASQLSVEQIKENFYPLVEGLADTEWFSSRVSSTGLFQSIIVRVDETTRKSLLTTYSKLIHDEGPMVKRAAATHLPKIVDLLRENPSCSNEEDWDLISSMFQSLTTDKQDSVKFLSVDVLISILQFFNSRKDVSHHQDLLNSALQLIQDPSWRVRYMAADRFEQLAVQFEGNDQQVGELIEPFLGLLKDNEGEVRKAIAKQLPGFSRLVKKEVILEKILPQVEELSNDPSEIVRSALASEITGLTPLLDREVVIENLLPIFLTMLKDEFPEVKLNIISKLKVVNDVIGIDLLAQSLLPAISDLAKDKQWRVRLAIIEYIPLLAEQLGVGFFDEELGNLVLSWLWDPVYSIREAAVTNLEQLAKIFGSKWADDEIIERILKTDDTTLSNFVYRLTSLFTLTRLIPVVDKEIVLDKILPFVNNLAQDQVPNIRFNVAKSYLVIVQTLLDKIPGEERPVPDDIESRITYVNKFIVPVVETLKNDSDSDVKYFATQSYDAIQKLVAK</sequence>
<evidence type="ECO:0000313" key="5">
    <source>
        <dbReference type="EMBL" id="CEP25102.1"/>
    </source>
</evidence>
<dbReference type="FunFam" id="1.25.10.10:FF:000062">
    <property type="entry name" value="Serine/threonine-protein phosphatase 2A regulatory subunit A alpha isoform"/>
    <property type="match status" value="1"/>
</dbReference>
<dbReference type="GO" id="GO:0019888">
    <property type="term" value="F:protein phosphatase regulator activity"/>
    <property type="evidence" value="ECO:0007669"/>
    <property type="project" value="TreeGrafter"/>
</dbReference>
<feature type="repeat" description="HEAT" evidence="3">
    <location>
        <begin position="88"/>
        <end position="126"/>
    </location>
</feature>
<feature type="domain" description="Phosphatase PP2A regulatory subunit A/Splicing factor 3B subunit 1-like HEAT repeat" evidence="4">
    <location>
        <begin position="291"/>
        <end position="361"/>
    </location>
</feature>
<feature type="repeat" description="HEAT" evidence="3">
    <location>
        <begin position="528"/>
        <end position="566"/>
    </location>
</feature>
<reference evidence="6" key="1">
    <citation type="journal article" date="2015" name="J. Biotechnol.">
        <title>The structure of the Cyberlindnera jadinii genome and its relation to Candida utilis analyzed by the occurrence of single nucleotide polymorphisms.</title>
        <authorList>
            <person name="Rupp O."/>
            <person name="Brinkrolf K."/>
            <person name="Buerth C."/>
            <person name="Kunigo M."/>
            <person name="Schneider J."/>
            <person name="Jaenicke S."/>
            <person name="Goesmann A."/>
            <person name="Puehler A."/>
            <person name="Jaeger K.-E."/>
            <person name="Ernst J.F."/>
        </authorList>
    </citation>
    <scope>NUCLEOTIDE SEQUENCE [LARGE SCALE GENOMIC DNA]</scope>
    <source>
        <strain evidence="6">ATCC 18201 / CBS 1600 / BCRC 20928 / JCM 3617 / NBRC 0987 / NRRL Y-1542</strain>
    </source>
</reference>
<feature type="repeat" description="HEAT" evidence="3">
    <location>
        <begin position="584"/>
        <end position="616"/>
    </location>
</feature>
<evidence type="ECO:0000256" key="1">
    <source>
        <dbReference type="ARBA" id="ARBA00022737"/>
    </source>
</evidence>
<evidence type="ECO:0000256" key="2">
    <source>
        <dbReference type="ARBA" id="ARBA00038332"/>
    </source>
</evidence>
<keyword evidence="1" id="KW-0677">Repeat</keyword>
<feature type="repeat" description="HEAT" evidence="3">
    <location>
        <begin position="409"/>
        <end position="447"/>
    </location>
</feature>
<dbReference type="PANTHER" id="PTHR10648:SF4">
    <property type="entry name" value="PROTEIN PHOSPHATASE 2 (FORMERLY 2A), REGULATORY SUBUNIT A, BETA ISOFORM-RELATED"/>
    <property type="match status" value="1"/>
</dbReference>
<name>A0A0H5CA52_CYBJN</name>
<dbReference type="Pfam" id="PF02985">
    <property type="entry name" value="HEAT"/>
    <property type="match status" value="1"/>
</dbReference>
<dbReference type="GO" id="GO:0005634">
    <property type="term" value="C:nucleus"/>
    <property type="evidence" value="ECO:0007669"/>
    <property type="project" value="TreeGrafter"/>
</dbReference>
<dbReference type="Gene3D" id="1.25.10.10">
    <property type="entry name" value="Leucine-rich Repeat Variant"/>
    <property type="match status" value="1"/>
</dbReference>